<dbReference type="NCBIfam" id="NF009520">
    <property type="entry name" value="PRK12881.1"/>
    <property type="match status" value="1"/>
</dbReference>
<dbReference type="SUPFAM" id="SSF53732">
    <property type="entry name" value="Aconitase iron-sulfur domain"/>
    <property type="match status" value="1"/>
</dbReference>
<dbReference type="PROSITE" id="PS00450">
    <property type="entry name" value="ACONITASE_1"/>
    <property type="match status" value="1"/>
</dbReference>
<dbReference type="InterPro" id="IPR036008">
    <property type="entry name" value="Aconitase_4Fe-4S_dom"/>
</dbReference>
<proteinExistence type="inferred from homology"/>
<dbReference type="Gene3D" id="3.20.19.10">
    <property type="entry name" value="Aconitase, domain 4"/>
    <property type="match status" value="1"/>
</dbReference>
<dbReference type="GO" id="GO:0051539">
    <property type="term" value="F:4 iron, 4 sulfur cluster binding"/>
    <property type="evidence" value="ECO:0007669"/>
    <property type="project" value="UniProtKB-KW"/>
</dbReference>
<evidence type="ECO:0000313" key="10">
    <source>
        <dbReference type="EMBL" id="CCH78625.1"/>
    </source>
</evidence>
<evidence type="ECO:0000313" key="11">
    <source>
        <dbReference type="Proteomes" id="UP000035721"/>
    </source>
</evidence>
<evidence type="ECO:0000256" key="1">
    <source>
        <dbReference type="ARBA" id="ARBA00001966"/>
    </source>
</evidence>
<reference evidence="10 11" key="1">
    <citation type="journal article" date="2013" name="ISME J.">
        <title>A metabolic model for members of the genus Tetrasphaera involved in enhanced biological phosphorus removal.</title>
        <authorList>
            <person name="Kristiansen R."/>
            <person name="Nguyen H.T.T."/>
            <person name="Saunders A.M."/>
            <person name="Nielsen J.L."/>
            <person name="Wimmer R."/>
            <person name="Le V.Q."/>
            <person name="McIlroy S.J."/>
            <person name="Petrovski S."/>
            <person name="Seviour R.J."/>
            <person name="Calteau A."/>
            <person name="Nielsen K.L."/>
            <person name="Nielsen P.H."/>
        </authorList>
    </citation>
    <scope>NUCLEOTIDE SEQUENCE [LARGE SCALE GENOMIC DNA]</scope>
    <source>
        <strain evidence="10 11">T1-X7</strain>
    </source>
</reference>
<dbReference type="NCBIfam" id="TIGR01341">
    <property type="entry name" value="aconitase_1"/>
    <property type="match status" value="1"/>
</dbReference>
<dbReference type="InterPro" id="IPR000573">
    <property type="entry name" value="AconitaseA/IPMdHydase_ssu_swvl"/>
</dbReference>
<protein>
    <recommendedName>
        <fullName evidence="7">Aconitate hydratase</fullName>
        <shortName evidence="7">Aconitase</shortName>
        <ecNumber evidence="7">4.2.1.3</ecNumber>
    </recommendedName>
</protein>
<dbReference type="Pfam" id="PF00694">
    <property type="entry name" value="Aconitase_C"/>
    <property type="match status" value="1"/>
</dbReference>
<dbReference type="InterPro" id="IPR001030">
    <property type="entry name" value="Acoase/IPM_deHydtase_lsu_aba"/>
</dbReference>
<gene>
    <name evidence="10" type="primary">acnA</name>
    <name evidence="10" type="ORF">BN12_310013</name>
</gene>
<name>A0A077M379_9MICO</name>
<dbReference type="FunFam" id="3.20.19.10:FF:000001">
    <property type="entry name" value="Aconitate hydratase"/>
    <property type="match status" value="1"/>
</dbReference>
<dbReference type="NCBIfam" id="NF006757">
    <property type="entry name" value="PRK09277.1"/>
    <property type="match status" value="1"/>
</dbReference>
<evidence type="ECO:0000259" key="9">
    <source>
        <dbReference type="Pfam" id="PF00694"/>
    </source>
</evidence>
<keyword evidence="3" id="KW-0479">Metal-binding</keyword>
<dbReference type="InterPro" id="IPR015931">
    <property type="entry name" value="Acnase/IPM_dHydase_lsu_aba_1/3"/>
</dbReference>
<dbReference type="Pfam" id="PF00330">
    <property type="entry name" value="Aconitase"/>
    <property type="match status" value="1"/>
</dbReference>
<keyword evidence="7" id="KW-0004">4Fe-4S</keyword>
<dbReference type="InterPro" id="IPR015928">
    <property type="entry name" value="Aconitase/3IPM_dehydase_swvl"/>
</dbReference>
<dbReference type="GO" id="GO:0003994">
    <property type="term" value="F:aconitate hydratase activity"/>
    <property type="evidence" value="ECO:0007669"/>
    <property type="project" value="UniProtKB-EC"/>
</dbReference>
<comment type="function">
    <text evidence="7">Catalyzes the isomerization of citrate to isocitrate via cis-aconitate.</text>
</comment>
<dbReference type="EC" id="4.2.1.3" evidence="7"/>
<dbReference type="PROSITE" id="PS01244">
    <property type="entry name" value="ACONITASE_2"/>
    <property type="match status" value="1"/>
</dbReference>
<dbReference type="UniPathway" id="UPA00946"/>
<dbReference type="EMBL" id="CAJB01000235">
    <property type="protein sequence ID" value="CCH78625.1"/>
    <property type="molecule type" value="Genomic_DNA"/>
</dbReference>
<evidence type="ECO:0000256" key="6">
    <source>
        <dbReference type="ARBA" id="ARBA00023239"/>
    </source>
</evidence>
<accession>A0A077M379</accession>
<dbReference type="AlphaFoldDB" id="A0A077M379"/>
<dbReference type="SUPFAM" id="SSF52016">
    <property type="entry name" value="LeuD/IlvD-like"/>
    <property type="match status" value="1"/>
</dbReference>
<feature type="domain" description="Aconitase A/isopropylmalate dehydratase small subunit swivel" evidence="9">
    <location>
        <begin position="688"/>
        <end position="815"/>
    </location>
</feature>
<evidence type="ECO:0000259" key="8">
    <source>
        <dbReference type="Pfam" id="PF00330"/>
    </source>
</evidence>
<dbReference type="Gene3D" id="3.30.499.10">
    <property type="entry name" value="Aconitase, domain 3"/>
    <property type="match status" value="2"/>
</dbReference>
<keyword evidence="4 7" id="KW-0408">Iron</keyword>
<evidence type="ECO:0000256" key="4">
    <source>
        <dbReference type="ARBA" id="ARBA00023004"/>
    </source>
</evidence>
<comment type="cofactor">
    <cofactor evidence="1">
        <name>[4Fe-4S] cluster</name>
        <dbReference type="ChEBI" id="CHEBI:49883"/>
    </cofactor>
</comment>
<dbReference type="Gene3D" id="6.10.190.10">
    <property type="match status" value="1"/>
</dbReference>
<keyword evidence="5 7" id="KW-0411">Iron-sulfur</keyword>
<dbReference type="InterPro" id="IPR006249">
    <property type="entry name" value="Aconitase/IRP2"/>
</dbReference>
<dbReference type="PANTHER" id="PTHR11670">
    <property type="entry name" value="ACONITASE/IRON-RESPONSIVE ELEMENT FAMILY MEMBER"/>
    <property type="match status" value="1"/>
</dbReference>
<dbReference type="STRING" id="1194083.BN12_310013"/>
<dbReference type="GO" id="GO:0006099">
    <property type="term" value="P:tricarboxylic acid cycle"/>
    <property type="evidence" value="ECO:0007669"/>
    <property type="project" value="UniProtKB-UniPathway"/>
</dbReference>
<evidence type="ECO:0000256" key="2">
    <source>
        <dbReference type="ARBA" id="ARBA00007185"/>
    </source>
</evidence>
<dbReference type="Proteomes" id="UP000035721">
    <property type="component" value="Unassembled WGS sequence"/>
</dbReference>
<dbReference type="UniPathway" id="UPA00223">
    <property type="reaction ID" value="UER00718"/>
</dbReference>
<keyword evidence="6 7" id="KW-0456">Lyase</keyword>
<dbReference type="PRINTS" id="PR00415">
    <property type="entry name" value="ACONITASE"/>
</dbReference>
<organism evidence="10 11">
    <name type="scientific">Nostocoides japonicum T1-X7</name>
    <dbReference type="NCBI Taxonomy" id="1194083"/>
    <lineage>
        <taxon>Bacteria</taxon>
        <taxon>Bacillati</taxon>
        <taxon>Actinomycetota</taxon>
        <taxon>Actinomycetes</taxon>
        <taxon>Micrococcales</taxon>
        <taxon>Intrasporangiaceae</taxon>
        <taxon>Nostocoides</taxon>
    </lineage>
</organism>
<sequence>MLDSFHSKRMLDTPEGTVAIHGVGAVPGAADLPFSHKVMLENLLHNEDGDVVTVGDIEALLDPARRPHAIAFHPTRAFLHDTNGVPVLTDLAAMRDAAAERGLDPTLLNPVIPAQLTVDHSVSTDSFARPDAPALNVKREYERNAERYRFLKWGQQAFSGLHVIPPGAGIMHQINVEYLADVVTVRNGHAFPDTVAGTDSHTTMVNGLSVLAWGVGGIEAEAAMLGQPISMLIPAVVGVELVGRLRPGVTATDLVLTITEQMRHLGVVGQIVEFFGPGVAATSIATRCTIANMSPEFGSTAAMFPIDTLTLDYLRLTGRPEHHVQVVEAYAREQGLWHDPDQRPRFDRTVTVDLDTIGPSLAGPRRPQDRVELAEAPTSLRTALSELDAATPSPTPLQDADAASRAAVGPRHGAVAIAAITSCTNTSNPAVMIAAGLVAKKAVERGLNRMPWVKTSLAPGSRVVTDYLERAGLLSYLDKLGFGLVGYGCMTCIGNSGSLLPQVTRQVADNGLVVAAVLSGNRNFDGRINNEVALNYLASPPLVVAYALTGTLELDLTTQPLGTDPDGTPVFLADLWPDEAEIDRVIAGAVEPAMYTQVYSTIFDGDDNWQDLAAPGGPRFTWDTESTYLQRPPFLDLPDTVRPAGEAGPGAVLGDITGGRVLAYLGDSVTTDHICPAGRIPSDSAAGRYLLGKGVSRRDLNSYASRRGNWQVMRLGGFANLRLSNKLADRPGGYTLDLNQADPSIDEIHAVADRYRDTATPLVVLGGKEYGTGSSRDWAAKVTALLGVRAVIAESFERIHRSNLVGMGVLPLQFTPGQSATSLGLDGTEEIDITGLRGRDTTPRTVQVTARHTDGHTTTFTALVRLDTGRELAYYRCGGLLPYILHDILPDPEAESDSAVTATNELH</sequence>
<comment type="similarity">
    <text evidence="2 7">Belongs to the aconitase/IPM isomerase family.</text>
</comment>
<evidence type="ECO:0000256" key="3">
    <source>
        <dbReference type="ARBA" id="ARBA00022723"/>
    </source>
</evidence>
<keyword evidence="11" id="KW-1185">Reference proteome</keyword>
<comment type="catalytic activity">
    <reaction evidence="7">
        <text>citrate = D-threo-isocitrate</text>
        <dbReference type="Rhea" id="RHEA:10336"/>
        <dbReference type="ChEBI" id="CHEBI:15562"/>
        <dbReference type="ChEBI" id="CHEBI:16947"/>
        <dbReference type="EC" id="4.2.1.3"/>
    </reaction>
</comment>
<comment type="caution">
    <text evidence="10">The sequence shown here is derived from an EMBL/GenBank/DDBJ whole genome shotgun (WGS) entry which is preliminary data.</text>
</comment>
<dbReference type="InterPro" id="IPR018136">
    <property type="entry name" value="Aconitase_4Fe-4S_BS"/>
</dbReference>
<dbReference type="GO" id="GO:0046872">
    <property type="term" value="F:metal ion binding"/>
    <property type="evidence" value="ECO:0007669"/>
    <property type="project" value="UniProtKB-KW"/>
</dbReference>
<feature type="domain" description="Aconitase/3-isopropylmalate dehydratase large subunit alpha/beta/alpha" evidence="8">
    <location>
        <begin position="69"/>
        <end position="550"/>
    </location>
</feature>
<evidence type="ECO:0000256" key="7">
    <source>
        <dbReference type="RuleBase" id="RU361275"/>
    </source>
</evidence>
<evidence type="ECO:0000256" key="5">
    <source>
        <dbReference type="ARBA" id="ARBA00023014"/>
    </source>
</evidence>